<dbReference type="PANTHER" id="PTHR43818">
    <property type="entry name" value="BCDNA.GH03377"/>
    <property type="match status" value="1"/>
</dbReference>
<evidence type="ECO:0000259" key="3">
    <source>
        <dbReference type="Pfam" id="PF22725"/>
    </source>
</evidence>
<feature type="domain" description="GFO/IDH/MocA-like oxidoreductase" evidence="3">
    <location>
        <begin position="135"/>
        <end position="272"/>
    </location>
</feature>
<accession>A0A4Y8M4I7</accession>
<reference evidence="4 5" key="1">
    <citation type="submission" date="2019-03" db="EMBL/GenBank/DDBJ databases">
        <title>Cohnella endophytica sp. nov., a novel endophytic bacterium isolated from bark of Sonneratia apetala.</title>
        <authorList>
            <person name="Tuo L."/>
        </authorList>
    </citation>
    <scope>NUCLEOTIDE SEQUENCE [LARGE SCALE GENOMIC DNA]</scope>
    <source>
        <strain evidence="4 5">CCTCC AB 208254</strain>
    </source>
</reference>
<dbReference type="Pfam" id="PF22725">
    <property type="entry name" value="GFO_IDH_MocA_C3"/>
    <property type="match status" value="1"/>
</dbReference>
<name>A0A4Y8M4I7_9BACL</name>
<dbReference type="SUPFAM" id="SSF51735">
    <property type="entry name" value="NAD(P)-binding Rossmann-fold domains"/>
    <property type="match status" value="1"/>
</dbReference>
<dbReference type="Pfam" id="PF01408">
    <property type="entry name" value="GFO_IDH_MocA"/>
    <property type="match status" value="1"/>
</dbReference>
<keyword evidence="5" id="KW-1185">Reference proteome</keyword>
<dbReference type="GO" id="GO:0000166">
    <property type="term" value="F:nucleotide binding"/>
    <property type="evidence" value="ECO:0007669"/>
    <property type="project" value="InterPro"/>
</dbReference>
<dbReference type="InterPro" id="IPR000683">
    <property type="entry name" value="Gfo/Idh/MocA-like_OxRdtase_N"/>
</dbReference>
<evidence type="ECO:0000259" key="2">
    <source>
        <dbReference type="Pfam" id="PF01408"/>
    </source>
</evidence>
<dbReference type="EMBL" id="SOMN01000004">
    <property type="protein sequence ID" value="TFE29377.1"/>
    <property type="molecule type" value="Genomic_DNA"/>
</dbReference>
<sequence>MDMKEIRLGLIGLGGMAAVHAEQIEQITGAAITAVCDRDSVKVSEWAGKLGIDESSRYAEPENLIKDPNVDAVLSITPNNVHYEIIRLCLLHGKPIMTEKPFTRTFEEAEALLELSSKHPSTCMVGFSYRYTPSFRMAREMIKDGRIGTVCHVFFQYLQQWGGPLFKTPMNWRMDKSVTGTGTLGDLGSHMLDAARFLIGEPVEISSMMSSLITQRADPVTGNPVVVDIDDFAAFVAVLDQGIPAVFQTSRNAFGSQNQFEISVYGDTGSLRMGWEYGNTLHYVHQNAEGNPVHEELSVPEQYHLKQMQDFVDLVRGTVREETATLRDGYLNQRALEAVAQADMEKRTVAVAEIGKKLLETQEVNK</sequence>
<organism evidence="4 5">
    <name type="scientific">Cohnella luojiensis</name>
    <dbReference type="NCBI Taxonomy" id="652876"/>
    <lineage>
        <taxon>Bacteria</taxon>
        <taxon>Bacillati</taxon>
        <taxon>Bacillota</taxon>
        <taxon>Bacilli</taxon>
        <taxon>Bacillales</taxon>
        <taxon>Paenibacillaceae</taxon>
        <taxon>Cohnella</taxon>
    </lineage>
</organism>
<evidence type="ECO:0000256" key="1">
    <source>
        <dbReference type="ARBA" id="ARBA00023002"/>
    </source>
</evidence>
<feature type="domain" description="Gfo/Idh/MocA-like oxidoreductase N-terminal" evidence="2">
    <location>
        <begin position="6"/>
        <end position="127"/>
    </location>
</feature>
<dbReference type="InterPro" id="IPR036291">
    <property type="entry name" value="NAD(P)-bd_dom_sf"/>
</dbReference>
<dbReference type="Proteomes" id="UP000297900">
    <property type="component" value="Unassembled WGS sequence"/>
</dbReference>
<dbReference type="AlphaFoldDB" id="A0A4Y8M4I7"/>
<dbReference type="PANTHER" id="PTHR43818:SF11">
    <property type="entry name" value="BCDNA.GH03377"/>
    <property type="match status" value="1"/>
</dbReference>
<dbReference type="SUPFAM" id="SSF55347">
    <property type="entry name" value="Glyceraldehyde-3-phosphate dehydrogenase-like, C-terminal domain"/>
    <property type="match status" value="1"/>
</dbReference>
<dbReference type="InterPro" id="IPR055170">
    <property type="entry name" value="GFO_IDH_MocA-like_dom"/>
</dbReference>
<dbReference type="GO" id="GO:0016491">
    <property type="term" value="F:oxidoreductase activity"/>
    <property type="evidence" value="ECO:0007669"/>
    <property type="project" value="UniProtKB-KW"/>
</dbReference>
<protein>
    <submittedName>
        <fullName evidence="4">Gfo/Idh/MocA family oxidoreductase</fullName>
    </submittedName>
</protein>
<evidence type="ECO:0000313" key="5">
    <source>
        <dbReference type="Proteomes" id="UP000297900"/>
    </source>
</evidence>
<comment type="caution">
    <text evidence="4">The sequence shown here is derived from an EMBL/GenBank/DDBJ whole genome shotgun (WGS) entry which is preliminary data.</text>
</comment>
<gene>
    <name evidence="4" type="ORF">E2980_05085</name>
</gene>
<evidence type="ECO:0000313" key="4">
    <source>
        <dbReference type="EMBL" id="TFE29377.1"/>
    </source>
</evidence>
<dbReference type="Gene3D" id="3.30.360.10">
    <property type="entry name" value="Dihydrodipicolinate Reductase, domain 2"/>
    <property type="match status" value="1"/>
</dbReference>
<proteinExistence type="predicted"/>
<dbReference type="OrthoDB" id="9815825at2"/>
<keyword evidence="1" id="KW-0560">Oxidoreductase</keyword>
<dbReference type="InterPro" id="IPR050463">
    <property type="entry name" value="Gfo/Idh/MocA_oxidrdct_glycsds"/>
</dbReference>
<dbReference type="Gene3D" id="3.40.50.720">
    <property type="entry name" value="NAD(P)-binding Rossmann-like Domain"/>
    <property type="match status" value="1"/>
</dbReference>